<accession>G0MML4</accession>
<dbReference type="PANTHER" id="PTHR31379:SF1">
    <property type="entry name" value="F-BOX C PROTEIN-RELATED"/>
    <property type="match status" value="1"/>
</dbReference>
<dbReference type="PANTHER" id="PTHR31379">
    <property type="entry name" value="F-BOX C PROTEIN-RELATED-RELATED"/>
    <property type="match status" value="1"/>
</dbReference>
<dbReference type="EMBL" id="GL379802">
    <property type="protein sequence ID" value="EGT37367.1"/>
    <property type="molecule type" value="Genomic_DNA"/>
</dbReference>
<dbReference type="HOGENOM" id="CLU_042576_0_0_1"/>
<reference evidence="2" key="1">
    <citation type="submission" date="2011-07" db="EMBL/GenBank/DDBJ databases">
        <authorList>
            <consortium name="Caenorhabditis brenneri Sequencing and Analysis Consortium"/>
            <person name="Wilson R.K."/>
        </authorList>
    </citation>
    <scope>NUCLEOTIDE SEQUENCE [LARGE SCALE GENOMIC DNA]</scope>
    <source>
        <strain evidence="2">PB2801</strain>
    </source>
</reference>
<evidence type="ECO:0008006" key="3">
    <source>
        <dbReference type="Google" id="ProtNLM"/>
    </source>
</evidence>
<dbReference type="Proteomes" id="UP000008068">
    <property type="component" value="Unassembled WGS sequence"/>
</dbReference>
<keyword evidence="2" id="KW-1185">Reference proteome</keyword>
<dbReference type="eggNOG" id="ENOG502TJKE">
    <property type="taxonomic scope" value="Eukaryota"/>
</dbReference>
<dbReference type="FunCoup" id="G0MML4">
    <property type="interactions" value="1133"/>
</dbReference>
<evidence type="ECO:0000313" key="1">
    <source>
        <dbReference type="EMBL" id="EGT37367.1"/>
    </source>
</evidence>
<dbReference type="Pfam" id="PF12078">
    <property type="entry name" value="DUF3557"/>
    <property type="match status" value="1"/>
</dbReference>
<gene>
    <name evidence="1" type="ORF">CAEBREN_02784</name>
</gene>
<dbReference type="STRING" id="135651.G0MML4"/>
<name>G0MML4_CAEBE</name>
<sequence length="398" mass="46182">MATTPISYDSLKIMLQYLKPDKRFQIAHRCPSIKAAERAAPLHLKSLHFSRGEVRVNNIIYNISIRRRSAIGIVEFTASHEVDRFGVEDPSDLAILTPGDVLVNGEPRREERAPDEIIEELQNRVQEYDARVRGVLVFEPNQRILEDRRKLLALQYRRDNVDPPYEHFLQLTIEDVKTYEKETQRFVYNKKFREAMKSIGEYLFSGRRLPINVKYLNVDANILRLPPGIIFRIEKISITRNAEQKCNSLMPILHESSFPLKKVILMAWNASDVTHPLVREAHYLRSNVSPDLPTFLAITNQKVKLRTVTTIFTFDFLNNVIENWIQTRKRVGTDFTIKFSFPEQPSFVHRLEEVCDRFNGTIIEEGCMTIPITGASQIHYKQSSVNDKWTLKMIVVAV</sequence>
<protein>
    <recommendedName>
        <fullName evidence="3">F-box C protein</fullName>
    </recommendedName>
</protein>
<dbReference type="OrthoDB" id="5880605at2759"/>
<dbReference type="AlphaFoldDB" id="G0MML4"/>
<dbReference type="InParanoid" id="G0MML4"/>
<dbReference type="OMA" id="QESHEDY"/>
<evidence type="ECO:0000313" key="2">
    <source>
        <dbReference type="Proteomes" id="UP000008068"/>
    </source>
</evidence>
<dbReference type="InterPro" id="IPR021942">
    <property type="entry name" value="DUF3557"/>
</dbReference>
<proteinExistence type="predicted"/>
<organism evidence="2">
    <name type="scientific">Caenorhabditis brenneri</name>
    <name type="common">Nematode worm</name>
    <dbReference type="NCBI Taxonomy" id="135651"/>
    <lineage>
        <taxon>Eukaryota</taxon>
        <taxon>Metazoa</taxon>
        <taxon>Ecdysozoa</taxon>
        <taxon>Nematoda</taxon>
        <taxon>Chromadorea</taxon>
        <taxon>Rhabditida</taxon>
        <taxon>Rhabditina</taxon>
        <taxon>Rhabditomorpha</taxon>
        <taxon>Rhabditoidea</taxon>
        <taxon>Rhabditidae</taxon>
        <taxon>Peloderinae</taxon>
        <taxon>Caenorhabditis</taxon>
    </lineage>
</organism>